<dbReference type="Gene3D" id="3.40.50.720">
    <property type="entry name" value="NAD(P)-binding Rossmann-like Domain"/>
    <property type="match status" value="1"/>
</dbReference>
<dbReference type="EMBL" id="SWFM01000003">
    <property type="protein sequence ID" value="TKD69773.1"/>
    <property type="molecule type" value="Genomic_DNA"/>
</dbReference>
<reference evidence="1 2" key="1">
    <citation type="submission" date="2019-04" db="EMBL/GenBank/DDBJ databases">
        <title>Genome sequence of Bacillus hwajinpoensis strain Y2.</title>
        <authorList>
            <person name="Fair J.L."/>
            <person name="Maclea K.S."/>
        </authorList>
    </citation>
    <scope>NUCLEOTIDE SEQUENCE [LARGE SCALE GENOMIC DNA]</scope>
    <source>
        <strain evidence="1 2">Y2</strain>
    </source>
</reference>
<comment type="caution">
    <text evidence="1">The sequence shown here is derived from an EMBL/GenBank/DDBJ whole genome shotgun (WGS) entry which is preliminary data.</text>
</comment>
<organism evidence="1 2">
    <name type="scientific">Guptibacillus hwajinpoensis</name>
    <dbReference type="NCBI Taxonomy" id="208199"/>
    <lineage>
        <taxon>Bacteria</taxon>
        <taxon>Bacillati</taxon>
        <taxon>Bacillota</taxon>
        <taxon>Bacilli</taxon>
        <taxon>Bacillales</taxon>
        <taxon>Guptibacillaceae</taxon>
        <taxon>Guptibacillus</taxon>
    </lineage>
</organism>
<evidence type="ECO:0000313" key="2">
    <source>
        <dbReference type="Proteomes" id="UP000310541"/>
    </source>
</evidence>
<dbReference type="AlphaFoldDB" id="A0A4U1MFU8"/>
<protein>
    <recommendedName>
        <fullName evidence="3">TOMM leader peptide-binding protein</fullName>
    </recommendedName>
</protein>
<dbReference type="RefSeq" id="WP_136947198.1">
    <property type="nucleotide sequence ID" value="NZ_SWFM01000003.1"/>
</dbReference>
<dbReference type="Proteomes" id="UP000310541">
    <property type="component" value="Unassembled WGS sequence"/>
</dbReference>
<accession>A0A4U1MFU8</accession>
<evidence type="ECO:0008006" key="3">
    <source>
        <dbReference type="Google" id="ProtNLM"/>
    </source>
</evidence>
<sequence>MNYPIIRNYFYEIISSNELIFFYNKKNLTFTGKSVGLIIKILPFLNGEYKTEDISVETSIGLSQVEEIIQLLINKRIVFLKHKVNNLQTINNEQSSLFNSINNNNLTENDALEEFSNITLKKVYVEGESTLVGKLVNAVQEILVVTTKQDEADLIIGIDNYENKTLFSKLNDLSLSKAKPFIKAVIEEQEYNIGPIFSTKSSCYICYWNRLYSNYQNPKKDWQYYEKYNENVKDKYYFPGLEEMFINSLKINIIKFFGSYRSQLFFNEYNYNPIKMEGNLNYILKVPGCARCKEVNYIEELGYEVSR</sequence>
<name>A0A4U1MFU8_9BACL</name>
<proteinExistence type="predicted"/>
<evidence type="ECO:0000313" key="1">
    <source>
        <dbReference type="EMBL" id="TKD69773.1"/>
    </source>
</evidence>
<gene>
    <name evidence="1" type="ORF">FBF83_10825</name>
</gene>
<dbReference type="OrthoDB" id="9804286at2"/>